<dbReference type="RefSeq" id="XP_067548410.1">
    <property type="nucleotide sequence ID" value="XM_067691986.1"/>
</dbReference>
<feature type="coiled-coil region" evidence="6">
    <location>
        <begin position="70"/>
        <end position="97"/>
    </location>
</feature>
<evidence type="ECO:0000256" key="3">
    <source>
        <dbReference type="ARBA" id="ARBA00023125"/>
    </source>
</evidence>
<dbReference type="CDD" id="cd00067">
    <property type="entry name" value="GAL4"/>
    <property type="match status" value="1"/>
</dbReference>
<dbReference type="GO" id="GO:0005634">
    <property type="term" value="C:nucleus"/>
    <property type="evidence" value="ECO:0007669"/>
    <property type="project" value="TreeGrafter"/>
</dbReference>
<dbReference type="GO" id="GO:0000981">
    <property type="term" value="F:DNA-binding transcription factor activity, RNA polymerase II-specific"/>
    <property type="evidence" value="ECO:0007669"/>
    <property type="project" value="InterPro"/>
</dbReference>
<dbReference type="Gene3D" id="4.10.240.10">
    <property type="entry name" value="Zn(2)-C6 fungal-type DNA-binding domain"/>
    <property type="match status" value="1"/>
</dbReference>
<comment type="caution">
    <text evidence="9">The sequence shown here is derived from an EMBL/GenBank/DDBJ whole genome shotgun (WGS) entry which is preliminary data.</text>
</comment>
<dbReference type="CDD" id="cd12148">
    <property type="entry name" value="fungal_TF_MHR"/>
    <property type="match status" value="1"/>
</dbReference>
<dbReference type="GeneID" id="93651690"/>
<evidence type="ECO:0000256" key="1">
    <source>
        <dbReference type="ARBA" id="ARBA00022723"/>
    </source>
</evidence>
<keyword evidence="2" id="KW-0805">Transcription regulation</keyword>
<name>A0A8H7ZFP1_9ASCO</name>
<keyword evidence="6" id="KW-0175">Coiled coil</keyword>
<dbReference type="EMBL" id="JAEOAQ010000003">
    <property type="protein sequence ID" value="KAG5419294.1"/>
    <property type="molecule type" value="Genomic_DNA"/>
</dbReference>
<feature type="compositionally biased region" description="Basic and acidic residues" evidence="7">
    <location>
        <begin position="258"/>
        <end position="272"/>
    </location>
</feature>
<evidence type="ECO:0000259" key="8">
    <source>
        <dbReference type="PROSITE" id="PS50048"/>
    </source>
</evidence>
<dbReference type="GO" id="GO:0008270">
    <property type="term" value="F:zinc ion binding"/>
    <property type="evidence" value="ECO:0007669"/>
    <property type="project" value="InterPro"/>
</dbReference>
<dbReference type="GO" id="GO:0000978">
    <property type="term" value="F:RNA polymerase II cis-regulatory region sequence-specific DNA binding"/>
    <property type="evidence" value="ECO:0007669"/>
    <property type="project" value="TreeGrafter"/>
</dbReference>
<dbReference type="Proteomes" id="UP000669133">
    <property type="component" value="Unassembled WGS sequence"/>
</dbReference>
<dbReference type="PANTHER" id="PTHR31069:SF12">
    <property type="entry name" value="TRANSCRIPTION FACTOR DOMAIN-CONTAINING PROTEIN"/>
    <property type="match status" value="1"/>
</dbReference>
<accession>A0A8H7ZFP1</accession>
<evidence type="ECO:0000256" key="6">
    <source>
        <dbReference type="SAM" id="Coils"/>
    </source>
</evidence>
<keyword evidence="3" id="KW-0238">DNA-binding</keyword>
<evidence type="ECO:0000313" key="9">
    <source>
        <dbReference type="EMBL" id="KAG5419294.1"/>
    </source>
</evidence>
<dbReference type="GO" id="GO:0006351">
    <property type="term" value="P:DNA-templated transcription"/>
    <property type="evidence" value="ECO:0007669"/>
    <property type="project" value="InterPro"/>
</dbReference>
<evidence type="ECO:0000256" key="4">
    <source>
        <dbReference type="ARBA" id="ARBA00023163"/>
    </source>
</evidence>
<evidence type="ECO:0000313" key="10">
    <source>
        <dbReference type="Proteomes" id="UP000669133"/>
    </source>
</evidence>
<dbReference type="PROSITE" id="PS00463">
    <property type="entry name" value="ZN2_CY6_FUNGAL_1"/>
    <property type="match status" value="1"/>
</dbReference>
<gene>
    <name evidence="9" type="ORF">I9W82_003061</name>
</gene>
<proteinExistence type="predicted"/>
<evidence type="ECO:0000256" key="7">
    <source>
        <dbReference type="SAM" id="MobiDB-lite"/>
    </source>
</evidence>
<dbReference type="OrthoDB" id="2943660at2759"/>
<dbReference type="AlphaFoldDB" id="A0A8H7ZFP1"/>
<dbReference type="SUPFAM" id="SSF57701">
    <property type="entry name" value="Zn2/Cys6 DNA-binding domain"/>
    <property type="match status" value="1"/>
</dbReference>
<dbReference type="InterPro" id="IPR001138">
    <property type="entry name" value="Zn2Cys6_DnaBD"/>
</dbReference>
<protein>
    <submittedName>
        <fullName evidence="9">CTA4</fullName>
    </submittedName>
</protein>
<dbReference type="Pfam" id="PF04082">
    <property type="entry name" value="Fungal_trans"/>
    <property type="match status" value="1"/>
</dbReference>
<dbReference type="SMART" id="SM00066">
    <property type="entry name" value="GAL4"/>
    <property type="match status" value="1"/>
</dbReference>
<keyword evidence="10" id="KW-1185">Reference proteome</keyword>
<reference evidence="9 10" key="1">
    <citation type="submission" date="2020-12" db="EMBL/GenBank/DDBJ databases">
        <title>Effect of drift, selection, and recombination on the evolution of hybrid genomes in Candida yeast pathogens.</title>
        <authorList>
            <person name="Mixao V."/>
            <person name="Ksiezopolska E."/>
            <person name="Saus E."/>
            <person name="Boekhout T."/>
            <person name="Gacser A."/>
            <person name="Gabaldon T."/>
        </authorList>
    </citation>
    <scope>NUCLEOTIDE SEQUENCE [LARGE SCALE GENOMIC DNA]</scope>
    <source>
        <strain evidence="9 10">BP57</strain>
    </source>
</reference>
<keyword evidence="5" id="KW-0539">Nucleus</keyword>
<dbReference type="InterPro" id="IPR036864">
    <property type="entry name" value="Zn2-C6_fun-type_DNA-bd_sf"/>
</dbReference>
<dbReference type="GO" id="GO:0045944">
    <property type="term" value="P:positive regulation of transcription by RNA polymerase II"/>
    <property type="evidence" value="ECO:0007669"/>
    <property type="project" value="TreeGrafter"/>
</dbReference>
<dbReference type="InterPro" id="IPR007219">
    <property type="entry name" value="XnlR_reg_dom"/>
</dbReference>
<dbReference type="Pfam" id="PF00172">
    <property type="entry name" value="Zn_clus"/>
    <property type="match status" value="1"/>
</dbReference>
<dbReference type="PROSITE" id="PS50048">
    <property type="entry name" value="ZN2_CY6_FUNGAL_2"/>
    <property type="match status" value="1"/>
</dbReference>
<dbReference type="PANTHER" id="PTHR31069">
    <property type="entry name" value="OLEATE-ACTIVATED TRANSCRIPTION FACTOR 1-RELATED"/>
    <property type="match status" value="1"/>
</dbReference>
<feature type="domain" description="Zn(2)-C6 fungal-type" evidence="8">
    <location>
        <begin position="15"/>
        <end position="46"/>
    </location>
</feature>
<organism evidence="9 10">
    <name type="scientific">Candida metapsilosis</name>
    <dbReference type="NCBI Taxonomy" id="273372"/>
    <lineage>
        <taxon>Eukaryota</taxon>
        <taxon>Fungi</taxon>
        <taxon>Dikarya</taxon>
        <taxon>Ascomycota</taxon>
        <taxon>Saccharomycotina</taxon>
        <taxon>Pichiomycetes</taxon>
        <taxon>Debaryomycetaceae</taxon>
        <taxon>Candida/Lodderomyces clade</taxon>
        <taxon>Candida</taxon>
    </lineage>
</organism>
<evidence type="ECO:0000256" key="2">
    <source>
        <dbReference type="ARBA" id="ARBA00023015"/>
    </source>
</evidence>
<sequence length="1018" mass="116414">MTENSVRKRNKPTFVCTNCKRKKIKCDRKTPCSSCVKLNIGYTCVYDTRWATSAKDGNHQKPHARVSSSNNQDKFEVAQLKAKVAELERIITEHHMKEDNDDKTEPRAPSVPVVKSNGATIYVRSQPIPPPETTLTPNPIVNPTDTLNFYAGYTPIYIKGSIRRVNFGPLTWIALLKRDHALSLAWKDLSTKGYFSSVNLRQMPLDPENIAIVNSQMNTPEGVSPNMDKFFRRKYLEIEGYDETMPYHTLTRIGVDNGKPRNDDQKNNANKHPDFKMSFTSISLARTVFEGRINPELQLIEKIKTILPSKKVFWSLIDLFFKNVYPLYPFIDEDSFKKELQKIVGKVDYEDKPFSKVNISKKLDLAVVALCFICLRMTYLSLYSNKDSTNREIVNSPGTSLLKFLFQNPINSSCIDVANSCIQCFHFRRKSNLTVFQAILYMRFYRNIAPEEGDGIDGGDSQVGTSLLIQMAISLGLNREPDLMDVCNDEKTNHLGRKIWAALMSADFIYCLSVGSPSSVHPSHYDVSEPFLNSKNSNIQDTEMESVITESFAVVQSDRDLVRKLLNYVLDIKNGVEMNKITHKLHLAEQIWQSRFNVMQNQQLRNDIDNSEHTRQDIKRFLYINKARKFLLIKIPIMSFYYHIYLHYEKMMDTELSFFYLSKIFLIIIHDIFPYIEDIINGYLSSAGLFLNPCVQLGLLKSNEMIFSCLVRVNFAIYQLESSENHSSKLSNDKHYNDHYEVLKNMSQSISDTRKLITLLLERIGLRYYCAWRISKSQLTICHTLSGKEFYEKNAQKLKRIRGFQFTAAQLDSFSALIGQLQKAVQKTLSFEDGRHTSTPDILNTDLADIQKSLSGTQNVIPEETPERQVNEFDGAGLNTIDRVNNELLEDWPNLNLNYIDHMWLQHAAFRNDTNSSLENNLISNGEDLRRLSSMTPGVVQNGLDVDGSLCGNNPTEGTSIQGSSNNLNQSQARPVIQPRQQSNPFIPLPSLFDNIQGQECIDFMLDAGLKYSYDSFL</sequence>
<evidence type="ECO:0000256" key="5">
    <source>
        <dbReference type="ARBA" id="ARBA00023242"/>
    </source>
</evidence>
<dbReference type="SMART" id="SM00906">
    <property type="entry name" value="Fungal_trans"/>
    <property type="match status" value="1"/>
</dbReference>
<feature type="region of interest" description="Disordered" evidence="7">
    <location>
        <begin position="951"/>
        <end position="976"/>
    </location>
</feature>
<keyword evidence="1" id="KW-0479">Metal-binding</keyword>
<keyword evidence="4" id="KW-0804">Transcription</keyword>
<dbReference type="InterPro" id="IPR050675">
    <property type="entry name" value="OAF3"/>
</dbReference>
<feature type="region of interest" description="Disordered" evidence="7">
    <location>
        <begin position="252"/>
        <end position="272"/>
    </location>
</feature>